<proteinExistence type="predicted"/>
<gene>
    <name evidence="1" type="ORF">RPERSI_LOCUS20562</name>
</gene>
<name>A0ACA9RN70_9GLOM</name>
<keyword evidence="2" id="KW-1185">Reference proteome</keyword>
<accession>A0ACA9RN70</accession>
<reference evidence="1" key="1">
    <citation type="submission" date="2021-06" db="EMBL/GenBank/DDBJ databases">
        <authorList>
            <person name="Kallberg Y."/>
            <person name="Tangrot J."/>
            <person name="Rosling A."/>
        </authorList>
    </citation>
    <scope>NUCLEOTIDE SEQUENCE</scope>
    <source>
        <strain evidence="1">MA461A</strain>
    </source>
</reference>
<comment type="caution">
    <text evidence="1">The sequence shown here is derived from an EMBL/GenBank/DDBJ whole genome shotgun (WGS) entry which is preliminary data.</text>
</comment>
<evidence type="ECO:0000313" key="2">
    <source>
        <dbReference type="Proteomes" id="UP000789920"/>
    </source>
</evidence>
<sequence length="87" mass="9954">NVRALQIYTGILGAILDPSPNNNWFHLSLLNTASWLKINNRFFKQFDQMFSSITLTCPLNTFPTAQLIDEENILSNNTLLQHHPDIV</sequence>
<feature type="non-terminal residue" evidence="1">
    <location>
        <position position="87"/>
    </location>
</feature>
<protein>
    <submittedName>
        <fullName evidence="1">19515_t:CDS:1</fullName>
    </submittedName>
</protein>
<evidence type="ECO:0000313" key="1">
    <source>
        <dbReference type="EMBL" id="CAG8798654.1"/>
    </source>
</evidence>
<organism evidence="1 2">
    <name type="scientific">Racocetra persica</name>
    <dbReference type="NCBI Taxonomy" id="160502"/>
    <lineage>
        <taxon>Eukaryota</taxon>
        <taxon>Fungi</taxon>
        <taxon>Fungi incertae sedis</taxon>
        <taxon>Mucoromycota</taxon>
        <taxon>Glomeromycotina</taxon>
        <taxon>Glomeromycetes</taxon>
        <taxon>Diversisporales</taxon>
        <taxon>Gigasporaceae</taxon>
        <taxon>Racocetra</taxon>
    </lineage>
</organism>
<feature type="non-terminal residue" evidence="1">
    <location>
        <position position="1"/>
    </location>
</feature>
<dbReference type="EMBL" id="CAJVQC010058405">
    <property type="protein sequence ID" value="CAG8798654.1"/>
    <property type="molecule type" value="Genomic_DNA"/>
</dbReference>
<dbReference type="Proteomes" id="UP000789920">
    <property type="component" value="Unassembled WGS sequence"/>
</dbReference>